<protein>
    <recommendedName>
        <fullName evidence="3">YopX protein domain-containing protein</fullName>
    </recommendedName>
</protein>
<dbReference type="RefSeq" id="WP_322809213.1">
    <property type="nucleotide sequence ID" value="NZ_JAVBVO010000003.1"/>
</dbReference>
<proteinExistence type="predicted"/>
<comment type="caution">
    <text evidence="1">The sequence shown here is derived from an EMBL/GenBank/DDBJ whole genome shotgun (WGS) entry which is preliminary data.</text>
</comment>
<evidence type="ECO:0000313" key="1">
    <source>
        <dbReference type="EMBL" id="MDZ5759374.1"/>
    </source>
</evidence>
<dbReference type="Proteomes" id="UP001290462">
    <property type="component" value="Unassembled WGS sequence"/>
</dbReference>
<dbReference type="EMBL" id="JAVBVO010000003">
    <property type="protein sequence ID" value="MDZ5759374.1"/>
    <property type="molecule type" value="Genomic_DNA"/>
</dbReference>
<gene>
    <name evidence="1" type="ORF">RAK27_11935</name>
</gene>
<evidence type="ECO:0000313" key="2">
    <source>
        <dbReference type="Proteomes" id="UP001290462"/>
    </source>
</evidence>
<dbReference type="AlphaFoldDB" id="A0AAW9K5A1"/>
<reference evidence="1" key="1">
    <citation type="submission" date="2023-08" db="EMBL/GenBank/DDBJ databases">
        <title>Genomic characterization of piscicolin 126 produced by Carnobacterium maltaromaticum CM22 strain isolated from salmon (Salmo salar).</title>
        <authorList>
            <person name="Gonzalez-Gragera E."/>
            <person name="Garcia-Lopez J.D."/>
            <person name="Teso-Perez C."/>
            <person name="Gimenez-Hernandez I."/>
            <person name="Peralta-Sanchez J.M."/>
            <person name="Valdivia E."/>
            <person name="Montalban-Lopez M."/>
            <person name="Martin-Platero A.M."/>
            <person name="Banos A."/>
            <person name="Martinez-Bueno M."/>
        </authorList>
    </citation>
    <scope>NUCLEOTIDE SEQUENCE</scope>
    <source>
        <strain evidence="1">CM22</strain>
    </source>
</reference>
<name>A0AAW9K5A1_CARML</name>
<accession>A0AAW9K5A1</accession>
<sequence>MVKKIKITCWNKEVKYNQIFYYDGSKLLNMNLEKTDWKALQSFESFGVTDIYHEGVAILSGVNFKGIKGIVERVWDEQVNRAQVKLF</sequence>
<organism evidence="1 2">
    <name type="scientific">Carnobacterium maltaromaticum</name>
    <name type="common">Carnobacterium piscicola</name>
    <dbReference type="NCBI Taxonomy" id="2751"/>
    <lineage>
        <taxon>Bacteria</taxon>
        <taxon>Bacillati</taxon>
        <taxon>Bacillota</taxon>
        <taxon>Bacilli</taxon>
        <taxon>Lactobacillales</taxon>
        <taxon>Carnobacteriaceae</taxon>
        <taxon>Carnobacterium</taxon>
    </lineage>
</organism>
<evidence type="ECO:0008006" key="3">
    <source>
        <dbReference type="Google" id="ProtNLM"/>
    </source>
</evidence>